<sequence length="299" mass="32467">MAGMEPPKAPPILEGMDEEQASLRSPVVGNIPPRGSPPKGPNNARLLFRRVVRTLANLKLAVAELAGIAFLSAVGTVIEQNKSFKFYIDNYPEEPKVLGFVDYKFILDFGLDHLYSTPYFLGLVALLAASLAACSSTTQWPMVKVARNWSFLDSRKKFLRLPIAEEVDDADISSIAPLLGKQGYQVFMSKSKLYAFKGLAGRLAPIGVHASLLFVLFGTSYSALACLNGSTMTPQGGDFEVESTLSGSALAGRPDLNGLRVRVNKFDVEYLPSGAVSQFFSDLSVTDDQGNDLYRKTIS</sequence>
<proteinExistence type="predicted"/>
<evidence type="ECO:0000256" key="2">
    <source>
        <dbReference type="ARBA" id="ARBA00022692"/>
    </source>
</evidence>
<organism evidence="8 9">
    <name type="scientific">Cymbomonas tetramitiformis</name>
    <dbReference type="NCBI Taxonomy" id="36881"/>
    <lineage>
        <taxon>Eukaryota</taxon>
        <taxon>Viridiplantae</taxon>
        <taxon>Chlorophyta</taxon>
        <taxon>Pyramimonadophyceae</taxon>
        <taxon>Pyramimonadales</taxon>
        <taxon>Pyramimonadaceae</taxon>
        <taxon>Cymbomonas</taxon>
    </lineage>
</organism>
<dbReference type="GO" id="GO:0016020">
    <property type="term" value="C:membrane"/>
    <property type="evidence" value="ECO:0007669"/>
    <property type="project" value="UniProtKB-SubCell"/>
</dbReference>
<feature type="transmembrane region" description="Helical" evidence="6">
    <location>
        <begin position="199"/>
        <end position="224"/>
    </location>
</feature>
<dbReference type="PANTHER" id="PTHR31566:SF0">
    <property type="entry name" value="CYTOCHROME C BIOGENESIS PROTEIN CCS1, CHLOROPLASTIC"/>
    <property type="match status" value="1"/>
</dbReference>
<reference evidence="8 9" key="1">
    <citation type="journal article" date="2015" name="Genome Biol. Evol.">
        <title>Comparative Genomics of a Bacterivorous Green Alga Reveals Evolutionary Causalities and Consequences of Phago-Mixotrophic Mode of Nutrition.</title>
        <authorList>
            <person name="Burns J.A."/>
            <person name="Paasch A."/>
            <person name="Narechania A."/>
            <person name="Kim E."/>
        </authorList>
    </citation>
    <scope>NUCLEOTIDE SEQUENCE [LARGE SCALE GENOMIC DNA]</scope>
    <source>
        <strain evidence="8 9">PLY_AMNH</strain>
    </source>
</reference>
<dbReference type="AlphaFoldDB" id="A0AAE0FZ74"/>
<evidence type="ECO:0000256" key="3">
    <source>
        <dbReference type="ARBA" id="ARBA00022748"/>
    </source>
</evidence>
<keyword evidence="2 6" id="KW-0812">Transmembrane</keyword>
<dbReference type="GO" id="GO:0017004">
    <property type="term" value="P:cytochrome complex assembly"/>
    <property type="evidence" value="ECO:0007669"/>
    <property type="project" value="UniProtKB-KW"/>
</dbReference>
<gene>
    <name evidence="8" type="ORF">CYMTET_22991</name>
</gene>
<keyword evidence="9" id="KW-1185">Reference proteome</keyword>
<evidence type="ECO:0000256" key="5">
    <source>
        <dbReference type="ARBA" id="ARBA00023136"/>
    </source>
</evidence>
<evidence type="ECO:0000259" key="7">
    <source>
        <dbReference type="Pfam" id="PF05140"/>
    </source>
</evidence>
<comment type="caution">
    <text evidence="8">The sequence shown here is derived from an EMBL/GenBank/DDBJ whole genome shotgun (WGS) entry which is preliminary data.</text>
</comment>
<accession>A0AAE0FZ74</accession>
<feature type="transmembrane region" description="Helical" evidence="6">
    <location>
        <begin position="119"/>
        <end position="138"/>
    </location>
</feature>
<feature type="non-terminal residue" evidence="8">
    <location>
        <position position="299"/>
    </location>
</feature>
<dbReference type="InterPro" id="IPR007816">
    <property type="entry name" value="ResB-like_domain"/>
</dbReference>
<dbReference type="Proteomes" id="UP001190700">
    <property type="component" value="Unassembled WGS sequence"/>
</dbReference>
<dbReference type="InterPro" id="IPR023494">
    <property type="entry name" value="Cyt_c_bgen_Ccs1/CcsB/ResB"/>
</dbReference>
<dbReference type="EMBL" id="LGRX02011789">
    <property type="protein sequence ID" value="KAK3268513.1"/>
    <property type="molecule type" value="Genomic_DNA"/>
</dbReference>
<evidence type="ECO:0000256" key="6">
    <source>
        <dbReference type="SAM" id="Phobius"/>
    </source>
</evidence>
<evidence type="ECO:0000256" key="1">
    <source>
        <dbReference type="ARBA" id="ARBA00004141"/>
    </source>
</evidence>
<dbReference type="PANTHER" id="PTHR31566">
    <property type="entry name" value="CYTOCHROME C BIOGENESIS PROTEIN CCS1, CHLOROPLASTIC"/>
    <property type="match status" value="1"/>
</dbReference>
<keyword evidence="4 6" id="KW-1133">Transmembrane helix</keyword>
<feature type="transmembrane region" description="Helical" evidence="6">
    <location>
        <begin position="58"/>
        <end position="78"/>
    </location>
</feature>
<dbReference type="Pfam" id="PF05140">
    <property type="entry name" value="ResB"/>
    <property type="match status" value="1"/>
</dbReference>
<keyword evidence="3" id="KW-0201">Cytochrome c-type biogenesis</keyword>
<evidence type="ECO:0000256" key="4">
    <source>
        <dbReference type="ARBA" id="ARBA00022989"/>
    </source>
</evidence>
<keyword evidence="5 6" id="KW-0472">Membrane</keyword>
<evidence type="ECO:0000313" key="9">
    <source>
        <dbReference type="Proteomes" id="UP001190700"/>
    </source>
</evidence>
<name>A0AAE0FZ74_9CHLO</name>
<comment type="subcellular location">
    <subcellularLocation>
        <location evidence="1">Membrane</location>
        <topology evidence="1">Multi-pass membrane protein</topology>
    </subcellularLocation>
</comment>
<protein>
    <submittedName>
        <fullName evidence="8">Copper chaperone</fullName>
    </submittedName>
</protein>
<evidence type="ECO:0000313" key="8">
    <source>
        <dbReference type="EMBL" id="KAK3268513.1"/>
    </source>
</evidence>
<feature type="domain" description="ResB-like" evidence="7">
    <location>
        <begin position="58"/>
        <end position="297"/>
    </location>
</feature>